<dbReference type="GO" id="GO:0019005">
    <property type="term" value="C:SCF ubiquitin ligase complex"/>
    <property type="evidence" value="ECO:0007669"/>
    <property type="project" value="TreeGrafter"/>
</dbReference>
<dbReference type="Gene3D" id="3.80.10.10">
    <property type="entry name" value="Ribonuclease Inhibitor"/>
    <property type="match status" value="1"/>
</dbReference>
<sequence length="712" mass="79235">MATATATALAIPEVLAYILAFLDHADIRAKAAFVCKDWYLLCRRLTKAQYHWLGKIPLDKRHLLQQVGSAHVLPIISRSSTNYYIRPFKNASAYGHPDWSQLHKLLGELPSEDQKHFCKLVAKSILDLQPTLELAQRFQLTTLRIENSWMDTISLDQILLACPNLLHLDIDSSTFGKRVFITNTEVTTTATKTTATEQQHQQQQQQQKCPAVVESCLAALPSLASSNRLLPRFPSCISSAIGCSPSSLAPMSAKLTLSTPEPVKPRASRQFMFSAGAGGSGATSLKLKLKRLSLNRVSLTTTVLDTLLAQCPDLVEFRMRHCTVVVDNSDAHQGHQENLENRDSATRSMVLSMLQKYCPELNSIHFSLLDSQPTEQDQIHMFRHLPTVQSWSIAHSDLLPSTFESLRLHACALRSLELCCSCNSLAPETLHRYLCQAPRLQHLSIDNMIFPVEYLDLEHLSAQEATRSSRNKVWACRNLRSLQIKFGSMTGNDTRAPKQSRHLFAYIAQVCPRLQQLHITRGLMNVQQEGGLCYLSGIESLERLTLQTTHFQTKHISDFGWIKAGASSSLGPPLSLSPFSTISSDTSATTVSNPGTNGKALLRLTSRISRARKQSRNVFGGFLSRVTSMRSRSSSPDPLLEDKAIVKRIIQQGSEENIKATMDRLAKRSGVDPVWPRLESLVLDAVKYSGVSPESMAAIVAEARPRLVFRTF</sequence>
<comment type="caution">
    <text evidence="3">The sequence shown here is derived from an EMBL/GenBank/DDBJ whole genome shotgun (WGS) entry which is preliminary data.</text>
</comment>
<dbReference type="InterPro" id="IPR036047">
    <property type="entry name" value="F-box-like_dom_sf"/>
</dbReference>
<feature type="signal peptide" evidence="1">
    <location>
        <begin position="1"/>
        <end position="16"/>
    </location>
</feature>
<dbReference type="AlphaFoldDB" id="A0A9P5SI64"/>
<name>A0A9P5SI64_9FUNG</name>
<evidence type="ECO:0000313" key="3">
    <source>
        <dbReference type="EMBL" id="KAF9330226.1"/>
    </source>
</evidence>
<feature type="domain" description="F-box" evidence="2">
    <location>
        <begin position="12"/>
        <end position="45"/>
    </location>
</feature>
<keyword evidence="4" id="KW-1185">Reference proteome</keyword>
<dbReference type="EMBL" id="JAAAUY010000413">
    <property type="protein sequence ID" value="KAF9330226.1"/>
    <property type="molecule type" value="Genomic_DNA"/>
</dbReference>
<dbReference type="SUPFAM" id="SSF81383">
    <property type="entry name" value="F-box domain"/>
    <property type="match status" value="1"/>
</dbReference>
<evidence type="ECO:0000256" key="1">
    <source>
        <dbReference type="SAM" id="SignalP"/>
    </source>
</evidence>
<dbReference type="Pfam" id="PF00646">
    <property type="entry name" value="F-box"/>
    <property type="match status" value="1"/>
</dbReference>
<dbReference type="CDD" id="cd09917">
    <property type="entry name" value="F-box_SF"/>
    <property type="match status" value="1"/>
</dbReference>
<gene>
    <name evidence="3" type="ORF">BG006_006816</name>
</gene>
<dbReference type="InterPro" id="IPR032675">
    <property type="entry name" value="LRR_dom_sf"/>
</dbReference>
<dbReference type="GO" id="GO:0031146">
    <property type="term" value="P:SCF-dependent proteasomal ubiquitin-dependent protein catabolic process"/>
    <property type="evidence" value="ECO:0007669"/>
    <property type="project" value="TreeGrafter"/>
</dbReference>
<evidence type="ECO:0000313" key="4">
    <source>
        <dbReference type="Proteomes" id="UP000696485"/>
    </source>
</evidence>
<accession>A0A9P5SI64</accession>
<protein>
    <recommendedName>
        <fullName evidence="2">F-box domain-containing protein</fullName>
    </recommendedName>
</protein>
<dbReference type="PANTHER" id="PTHR13318">
    <property type="entry name" value="PARTNER OF PAIRED, ISOFORM B-RELATED"/>
    <property type="match status" value="1"/>
</dbReference>
<dbReference type="SUPFAM" id="SSF52047">
    <property type="entry name" value="RNI-like"/>
    <property type="match status" value="1"/>
</dbReference>
<keyword evidence="1" id="KW-0732">Signal</keyword>
<proteinExistence type="predicted"/>
<feature type="chain" id="PRO_5040338198" description="F-box domain-containing protein" evidence="1">
    <location>
        <begin position="17"/>
        <end position="712"/>
    </location>
</feature>
<dbReference type="InterPro" id="IPR001810">
    <property type="entry name" value="F-box_dom"/>
</dbReference>
<organism evidence="3 4">
    <name type="scientific">Podila minutissima</name>
    <dbReference type="NCBI Taxonomy" id="64525"/>
    <lineage>
        <taxon>Eukaryota</taxon>
        <taxon>Fungi</taxon>
        <taxon>Fungi incertae sedis</taxon>
        <taxon>Mucoromycota</taxon>
        <taxon>Mortierellomycotina</taxon>
        <taxon>Mortierellomycetes</taxon>
        <taxon>Mortierellales</taxon>
        <taxon>Mortierellaceae</taxon>
        <taxon>Podila</taxon>
    </lineage>
</organism>
<dbReference type="Proteomes" id="UP000696485">
    <property type="component" value="Unassembled WGS sequence"/>
</dbReference>
<reference evidence="3" key="1">
    <citation type="journal article" date="2020" name="Fungal Divers.">
        <title>Resolving the Mortierellaceae phylogeny through synthesis of multi-gene phylogenetics and phylogenomics.</title>
        <authorList>
            <person name="Vandepol N."/>
            <person name="Liber J."/>
            <person name="Desiro A."/>
            <person name="Na H."/>
            <person name="Kennedy M."/>
            <person name="Barry K."/>
            <person name="Grigoriev I.V."/>
            <person name="Miller A.N."/>
            <person name="O'Donnell K."/>
            <person name="Stajich J.E."/>
            <person name="Bonito G."/>
        </authorList>
    </citation>
    <scope>NUCLEOTIDE SEQUENCE</scope>
    <source>
        <strain evidence="3">NVP1</strain>
    </source>
</reference>
<evidence type="ECO:0000259" key="2">
    <source>
        <dbReference type="Pfam" id="PF00646"/>
    </source>
</evidence>